<evidence type="ECO:0000256" key="5">
    <source>
        <dbReference type="ARBA" id="ARBA00023136"/>
    </source>
</evidence>
<feature type="transmembrane region" description="Helical" evidence="6">
    <location>
        <begin position="189"/>
        <end position="208"/>
    </location>
</feature>
<evidence type="ECO:0000313" key="7">
    <source>
        <dbReference type="EMBL" id="MEL1250535.1"/>
    </source>
</evidence>
<evidence type="ECO:0000256" key="2">
    <source>
        <dbReference type="ARBA" id="ARBA00022475"/>
    </source>
</evidence>
<evidence type="ECO:0000256" key="1">
    <source>
        <dbReference type="ARBA" id="ARBA00004651"/>
    </source>
</evidence>
<comment type="subcellular location">
    <subcellularLocation>
        <location evidence="1">Cell membrane</location>
        <topology evidence="1">Multi-pass membrane protein</topology>
    </subcellularLocation>
</comment>
<dbReference type="PANTHER" id="PTHR42770">
    <property type="entry name" value="AMINO ACID TRANSPORTER-RELATED"/>
    <property type="match status" value="1"/>
</dbReference>
<accession>A0ABU9IDM6</accession>
<evidence type="ECO:0000256" key="4">
    <source>
        <dbReference type="ARBA" id="ARBA00022989"/>
    </source>
</evidence>
<feature type="transmembrane region" description="Helical" evidence="6">
    <location>
        <begin position="229"/>
        <end position="251"/>
    </location>
</feature>
<proteinExistence type="predicted"/>
<feature type="transmembrane region" description="Helical" evidence="6">
    <location>
        <begin position="123"/>
        <end position="146"/>
    </location>
</feature>
<evidence type="ECO:0000256" key="6">
    <source>
        <dbReference type="SAM" id="Phobius"/>
    </source>
</evidence>
<keyword evidence="2" id="KW-1003">Cell membrane</keyword>
<keyword evidence="4 6" id="KW-1133">Transmembrane helix</keyword>
<gene>
    <name evidence="7" type="ORF">AAEO60_07620</name>
</gene>
<dbReference type="Proteomes" id="UP001497045">
    <property type="component" value="Unassembled WGS sequence"/>
</dbReference>
<dbReference type="Pfam" id="PF13520">
    <property type="entry name" value="AA_permease_2"/>
    <property type="match status" value="1"/>
</dbReference>
<evidence type="ECO:0000313" key="8">
    <source>
        <dbReference type="Proteomes" id="UP001497045"/>
    </source>
</evidence>
<feature type="transmembrane region" description="Helical" evidence="6">
    <location>
        <begin position="351"/>
        <end position="369"/>
    </location>
</feature>
<comment type="caution">
    <text evidence="7">The sequence shown here is derived from an EMBL/GenBank/DDBJ whole genome shotgun (WGS) entry which is preliminary data.</text>
</comment>
<keyword evidence="5 6" id="KW-0472">Membrane</keyword>
<name>A0ABU9IDM6_9SPHN</name>
<keyword evidence="3 6" id="KW-0812">Transmembrane</keyword>
<evidence type="ECO:0000256" key="3">
    <source>
        <dbReference type="ARBA" id="ARBA00022692"/>
    </source>
</evidence>
<dbReference type="EMBL" id="JBBYHV010000001">
    <property type="protein sequence ID" value="MEL1250535.1"/>
    <property type="molecule type" value="Genomic_DNA"/>
</dbReference>
<feature type="transmembrane region" description="Helical" evidence="6">
    <location>
        <begin position="48"/>
        <end position="68"/>
    </location>
</feature>
<dbReference type="PIRSF" id="PIRSF006060">
    <property type="entry name" value="AA_transporter"/>
    <property type="match status" value="1"/>
</dbReference>
<protein>
    <submittedName>
        <fullName evidence="7">APC family permease</fullName>
    </submittedName>
</protein>
<feature type="transmembrane region" description="Helical" evidence="6">
    <location>
        <begin position="20"/>
        <end position="42"/>
    </location>
</feature>
<feature type="transmembrane region" description="Helical" evidence="6">
    <location>
        <begin position="376"/>
        <end position="397"/>
    </location>
</feature>
<keyword evidence="8" id="KW-1185">Reference proteome</keyword>
<feature type="transmembrane region" description="Helical" evidence="6">
    <location>
        <begin position="324"/>
        <end position="345"/>
    </location>
</feature>
<dbReference type="Gene3D" id="1.20.1740.10">
    <property type="entry name" value="Amino acid/polyamine transporter I"/>
    <property type="match status" value="1"/>
</dbReference>
<organism evidence="7 8">
    <name type="scientific">Aurantiacibacter gilvus</name>
    <dbReference type="NCBI Taxonomy" id="3139141"/>
    <lineage>
        <taxon>Bacteria</taxon>
        <taxon>Pseudomonadati</taxon>
        <taxon>Pseudomonadota</taxon>
        <taxon>Alphaproteobacteria</taxon>
        <taxon>Sphingomonadales</taxon>
        <taxon>Erythrobacteraceae</taxon>
        <taxon>Aurantiacibacter</taxon>
    </lineage>
</organism>
<reference evidence="7 8" key="1">
    <citation type="submission" date="2024-04" db="EMBL/GenBank/DDBJ databases">
        <title>Aurantiacibacter sp. DGU6 16S ribosomal RNA gene Genome sequencing and assembly.</title>
        <authorList>
            <person name="Park S."/>
        </authorList>
    </citation>
    <scope>NUCLEOTIDE SEQUENCE [LARGE SCALE GENOMIC DNA]</scope>
    <source>
        <strain evidence="7 8">DGU6</strain>
    </source>
</reference>
<dbReference type="InterPro" id="IPR050367">
    <property type="entry name" value="APC_superfamily"/>
</dbReference>
<dbReference type="InterPro" id="IPR002293">
    <property type="entry name" value="AA/rel_permease1"/>
</dbReference>
<feature type="transmembrane region" description="Helical" evidence="6">
    <location>
        <begin position="93"/>
        <end position="117"/>
    </location>
</feature>
<sequence>MTVRTSSPDQDNALGPGGAWAMAVGGMIGGGIFSTMGVVITVAGHWTWFSFLIGGLVALASGQSYSALTRKFDKPGGSYAYLRETGWKRLARFVVWVLILGYTLTVSVYAVTFGAYAANVFDAPHWVALLAAVGAITVLAGVNLLGAAEATLLEKVAVWGKLVILLGLAGIGLWHWAPEQLVLQPGEPVGFGAALVGMGVVFMAYEGFQLLSYDYDEMRDAPRTISVAMPAAIIVTTLTYVVVALGATMLAGAPAIVDEAEVALALAGQEALGLFGFVAVSIAATFSAGSAINATVFATARLAESAAQDGELPGLFASRDKRNVPWFGTLVISGVAIALVLLGNIAGLVEAASFVFLLVFGLVNWLAIHHRAGRRWIAAVGLFGSLAGATMLVLYLAGIV</sequence>
<dbReference type="RefSeq" id="WP_341673054.1">
    <property type="nucleotide sequence ID" value="NZ_JBBYHV010000001.1"/>
</dbReference>
<feature type="transmembrane region" description="Helical" evidence="6">
    <location>
        <begin position="271"/>
        <end position="303"/>
    </location>
</feature>
<feature type="transmembrane region" description="Helical" evidence="6">
    <location>
        <begin position="158"/>
        <end position="177"/>
    </location>
</feature>
<dbReference type="PANTHER" id="PTHR42770:SF11">
    <property type="entry name" value="INNER MEMBRANE TRANSPORT PROTEIN YBAT"/>
    <property type="match status" value="1"/>
</dbReference>